<evidence type="ECO:0000313" key="3">
    <source>
        <dbReference type="Proteomes" id="UP000233551"/>
    </source>
</evidence>
<dbReference type="Pfam" id="PF24924">
    <property type="entry name" value="DUF7745"/>
    <property type="match status" value="1"/>
</dbReference>
<organism evidence="2 3">
    <name type="scientific">Punica granatum</name>
    <name type="common">Pomegranate</name>
    <dbReference type="NCBI Taxonomy" id="22663"/>
    <lineage>
        <taxon>Eukaryota</taxon>
        <taxon>Viridiplantae</taxon>
        <taxon>Streptophyta</taxon>
        <taxon>Embryophyta</taxon>
        <taxon>Tracheophyta</taxon>
        <taxon>Spermatophyta</taxon>
        <taxon>Magnoliopsida</taxon>
        <taxon>eudicotyledons</taxon>
        <taxon>Gunneridae</taxon>
        <taxon>Pentapetalae</taxon>
        <taxon>rosids</taxon>
        <taxon>malvids</taxon>
        <taxon>Myrtales</taxon>
        <taxon>Lythraceae</taxon>
        <taxon>Punica</taxon>
    </lineage>
</organism>
<dbReference type="Proteomes" id="UP000233551">
    <property type="component" value="Unassembled WGS sequence"/>
</dbReference>
<keyword evidence="3" id="KW-1185">Reference proteome</keyword>
<feature type="domain" description="DUF7745" evidence="1">
    <location>
        <begin position="43"/>
        <end position="279"/>
    </location>
</feature>
<name>A0A2I0L0K4_PUNGR</name>
<accession>A0A2I0L0K4</accession>
<evidence type="ECO:0000259" key="1">
    <source>
        <dbReference type="Pfam" id="PF24924"/>
    </source>
</evidence>
<dbReference type="InterPro" id="IPR056647">
    <property type="entry name" value="DUF7745"/>
</dbReference>
<sequence>MSHSASFPRLDRVTPPFEQISHIWAALRLVDRDYIHNLKHVVFDIQGAELTPTIEEYWTLIGQTAVTHDIVEPNIYTTRPTLVSPLLGVQTFRLNAELAYSGSTEITIKKILIFIQSRVHKVQGDVFRKDLCHAFLLLIFGTLLFPHSQGLVDAALADVVLQVDGGREYEVAFVAKTIWSLDRVTRTCERRIRVSSILLQIWLQSLAKPFGLVRPVMGFKWRVAWISPRPMALKCPDFYGIPLMSHAGSTTYFPEGVMRQFGNLQTIPEDTARTRFQHTWREDQTFINCQTTMHVYAMGESCPPSRVDHSRSSPLHDQRTLILATHSARQASHANLRMQATCGLHPFSMARRAVDPGPTYLSRGTRTVPKTPYWFCRTCSTRLSSWDPAPRTLPRTATLAHLQPGKYAYAATSHGTRRLQAKSDARVHASSRTCLGPFPYILMRGVSDDEVPPTKPKTRKIEPISQHRCNRLPRTSSGFNNVCP</sequence>
<gene>
    <name evidence="2" type="ORF">CRG98_005350</name>
</gene>
<dbReference type="EMBL" id="PGOL01000219">
    <property type="protein sequence ID" value="PKI74229.1"/>
    <property type="molecule type" value="Genomic_DNA"/>
</dbReference>
<proteinExistence type="predicted"/>
<protein>
    <recommendedName>
        <fullName evidence="1">DUF7745 domain-containing protein</fullName>
    </recommendedName>
</protein>
<comment type="caution">
    <text evidence="2">The sequence shown here is derived from an EMBL/GenBank/DDBJ whole genome shotgun (WGS) entry which is preliminary data.</text>
</comment>
<reference evidence="2 3" key="1">
    <citation type="submission" date="2017-11" db="EMBL/GenBank/DDBJ databases">
        <title>De-novo sequencing of pomegranate (Punica granatum L.) genome.</title>
        <authorList>
            <person name="Akparov Z."/>
            <person name="Amiraslanov A."/>
            <person name="Hajiyeva S."/>
            <person name="Abbasov M."/>
            <person name="Kaur K."/>
            <person name="Hamwieh A."/>
            <person name="Solovyev V."/>
            <person name="Salamov A."/>
            <person name="Braich B."/>
            <person name="Kosarev P."/>
            <person name="Mahmoud A."/>
            <person name="Hajiyev E."/>
            <person name="Babayeva S."/>
            <person name="Izzatullayeva V."/>
            <person name="Mammadov A."/>
            <person name="Mammadov A."/>
            <person name="Sharifova S."/>
            <person name="Ojaghi J."/>
            <person name="Eynullazada K."/>
            <person name="Bayramov B."/>
            <person name="Abdulazimova A."/>
            <person name="Shahmuradov I."/>
        </authorList>
    </citation>
    <scope>NUCLEOTIDE SEQUENCE [LARGE SCALE GENOMIC DNA]</scope>
    <source>
        <strain evidence="3">cv. AG2017</strain>
        <tissue evidence="2">Leaf</tissue>
    </source>
</reference>
<dbReference type="AlphaFoldDB" id="A0A2I0L0K4"/>
<evidence type="ECO:0000313" key="2">
    <source>
        <dbReference type="EMBL" id="PKI74229.1"/>
    </source>
</evidence>